<keyword evidence="10" id="KW-1185">Reference proteome</keyword>
<dbReference type="InterPro" id="IPR037018">
    <property type="entry name" value="GH65_N"/>
</dbReference>
<dbReference type="Pfam" id="PF03633">
    <property type="entry name" value="Glyco_hydro_65C"/>
    <property type="match status" value="1"/>
</dbReference>
<protein>
    <submittedName>
        <fullName evidence="9">Glycosyl transferase family protein</fullName>
    </submittedName>
</protein>
<dbReference type="InterPro" id="IPR012341">
    <property type="entry name" value="6hp_glycosidase-like_sf"/>
</dbReference>
<dbReference type="InterPro" id="IPR008928">
    <property type="entry name" value="6-hairpin_glycosidase_sf"/>
</dbReference>
<dbReference type="Gene3D" id="2.60.420.10">
    <property type="entry name" value="Maltose phosphorylase, domain 3"/>
    <property type="match status" value="1"/>
</dbReference>
<gene>
    <name evidence="9" type="ORF">X560_0942</name>
</gene>
<dbReference type="InterPro" id="IPR005196">
    <property type="entry name" value="Glyco_hydro_65_N"/>
</dbReference>
<dbReference type="Pfam" id="PF03636">
    <property type="entry name" value="Glyco_hydro_65N"/>
    <property type="match status" value="1"/>
</dbReference>
<dbReference type="GO" id="GO:0016757">
    <property type="term" value="F:glycosyltransferase activity"/>
    <property type="evidence" value="ECO:0007669"/>
    <property type="project" value="UniProtKB-KW"/>
</dbReference>
<dbReference type="InterPro" id="IPR005195">
    <property type="entry name" value="Glyco_hydro_65_M"/>
</dbReference>
<dbReference type="GO" id="GO:0030246">
    <property type="term" value="F:carbohydrate binding"/>
    <property type="evidence" value="ECO:0007669"/>
    <property type="project" value="InterPro"/>
</dbReference>
<comment type="caution">
    <text evidence="9">The sequence shown here is derived from an EMBL/GenBank/DDBJ whole genome shotgun (WGS) entry which is preliminary data.</text>
</comment>
<dbReference type="GO" id="GO:0004553">
    <property type="term" value="F:hydrolase activity, hydrolyzing O-glycosyl compounds"/>
    <property type="evidence" value="ECO:0007669"/>
    <property type="project" value="TreeGrafter"/>
</dbReference>
<evidence type="ECO:0000259" key="6">
    <source>
        <dbReference type="Pfam" id="PF03632"/>
    </source>
</evidence>
<evidence type="ECO:0000313" key="9">
    <source>
        <dbReference type="EMBL" id="KMT60016.1"/>
    </source>
</evidence>
<name>A0A0J8J6X1_9LIST</name>
<dbReference type="RefSeq" id="WP_059139969.1">
    <property type="nucleotide sequence ID" value="NZ_KQ130613.1"/>
</dbReference>
<evidence type="ECO:0000256" key="1">
    <source>
        <dbReference type="ARBA" id="ARBA00006768"/>
    </source>
</evidence>
<dbReference type="GO" id="GO:0005975">
    <property type="term" value="P:carbohydrate metabolic process"/>
    <property type="evidence" value="ECO:0007669"/>
    <property type="project" value="InterPro"/>
</dbReference>
<proteinExistence type="inferred from homology"/>
<feature type="domain" description="Glycoside hydrolase family 65 central catalytic" evidence="6">
    <location>
        <begin position="286"/>
        <end position="640"/>
    </location>
</feature>
<evidence type="ECO:0000256" key="3">
    <source>
        <dbReference type="ARBA" id="ARBA00022679"/>
    </source>
</evidence>
<dbReference type="EMBL" id="AZHO01000011">
    <property type="protein sequence ID" value="KMT60016.1"/>
    <property type="molecule type" value="Genomic_DNA"/>
</dbReference>
<feature type="domain" description="Glycoside hydrolase family 65 N-terminal" evidence="8">
    <location>
        <begin position="4"/>
        <end position="233"/>
    </location>
</feature>
<reference evidence="9 10" key="1">
    <citation type="journal article" date="2015" name="Genome Biol. Evol.">
        <title>Comparative Genomics of Listeria Sensu Lato: Genus-Wide Differences in Evolutionary Dynamics and the Progressive Gain of Complex, Potentially Pathogenicity-Related Traits through Lateral Gene Transfer.</title>
        <authorList>
            <person name="Chiara M."/>
            <person name="Caruso M."/>
            <person name="D'Erchia A.M."/>
            <person name="Manzari C."/>
            <person name="Fraccalvieri R."/>
            <person name="Goffredo E."/>
            <person name="Latorre L."/>
            <person name="Miccolupo A."/>
            <person name="Padalino I."/>
            <person name="Santagada G."/>
            <person name="Chiocco D."/>
            <person name="Pesole G."/>
            <person name="Horner D.S."/>
            <person name="Parisi A."/>
        </authorList>
    </citation>
    <scope>NUCLEOTIDE SEQUENCE [LARGE SCALE GENOMIC DNA]</scope>
    <source>
        <strain evidence="9 10">1991</strain>
    </source>
</reference>
<dbReference type="SUPFAM" id="SSF48208">
    <property type="entry name" value="Six-hairpin glycosidases"/>
    <property type="match status" value="1"/>
</dbReference>
<feature type="domain" description="Glycoside hydrolase family 65 C-terminal" evidence="7">
    <location>
        <begin position="656"/>
        <end position="711"/>
    </location>
</feature>
<dbReference type="Proteomes" id="UP000052258">
    <property type="component" value="Unassembled WGS sequence"/>
</dbReference>
<accession>A0A0J8J6X1</accession>
<dbReference type="InterPro" id="IPR017045">
    <property type="entry name" value="Malt_Pase/Glycosyl_Hdrlase"/>
</dbReference>
<keyword evidence="3 9" id="KW-0808">Transferase</keyword>
<dbReference type="Gene3D" id="2.70.98.40">
    <property type="entry name" value="Glycoside hydrolase, family 65, N-terminal domain"/>
    <property type="match status" value="1"/>
</dbReference>
<sequence>MKWTEKGFSLEKLNKYGTLFTVGNGALGVRGVFEEDYPEQVRGMFRAGIYNTPAGSTSAELVNLPDVTRCKITLDGNVFSMQNENITQFELFLNVKTGEFVRRLEWRSPQNRRYVLEFRRFASKKVQSLMAAKISVTPLSGDMEMKVETGIDGQQTNFGTQQLVELEARVFGANQMFAHYQTTESKQNVAILTTLSADAVFYAKNRQLTGELSFICKKNETVIFEKMTYVITSLDHETPAGAILLLPNENYEAVLKQSIQKWDDFWNQAGIQIESQNEMDQKLVSFALYHLEIMSPKKDSRLSIGAKGLTGEGYKGHVFWDTEIFLLPFILHHSPEEAKNLLLYRFHNLEGAEKKARDNGYKGALFPWESAFSGDEETPEFAAINIKTGKRQKVASALAEHHIVADIAYAVMQYFNATNDATFMKQYGAKLLRMTAEFWLSRAERLGEKWVIRDVIGPDEYTEHIDNNAYTNYMAHYNVAVAAKWNADFAPSCAEFLEKLYLPKPNENGIIPQDDTFLSKPVISLEKYKKEQGKQGVLLDYARSEVNEMQILKQADVVMLMYLFPALFDADIMKKNLVFYETRTIHDSSLSKAIHAIIANWCNEKALSYRFFEEACRIDFGDAPHTSDDGIHAASLGAIWLMVINGFAGVTVTQKGLELNPQLPDKWEKVQFNFVYLGETLHFTLTKRDISIRKSSDTPIHFNIFGKKYIVEKEIHVNLEEVPL</sequence>
<evidence type="ECO:0000313" key="10">
    <source>
        <dbReference type="Proteomes" id="UP000052258"/>
    </source>
</evidence>
<dbReference type="InterPro" id="IPR005194">
    <property type="entry name" value="Glyco_hydro_65_C"/>
</dbReference>
<evidence type="ECO:0000256" key="4">
    <source>
        <dbReference type="PIRSR" id="PIRSR036289-50"/>
    </source>
</evidence>
<evidence type="ECO:0000259" key="8">
    <source>
        <dbReference type="Pfam" id="PF03636"/>
    </source>
</evidence>
<dbReference type="SUPFAM" id="SSF74650">
    <property type="entry name" value="Galactose mutarotase-like"/>
    <property type="match status" value="1"/>
</dbReference>
<feature type="active site" description="Proton donor" evidence="4">
    <location>
        <position position="460"/>
    </location>
</feature>
<evidence type="ECO:0000256" key="5">
    <source>
        <dbReference type="PIRSR" id="PIRSR036289-51"/>
    </source>
</evidence>
<dbReference type="InterPro" id="IPR011013">
    <property type="entry name" value="Gal_mutarotase_sf_dom"/>
</dbReference>
<dbReference type="PIRSF" id="PIRSF036289">
    <property type="entry name" value="Glycosyl_hydrolase_malt_phosph"/>
    <property type="match status" value="1"/>
</dbReference>
<dbReference type="PANTHER" id="PTHR11051:SF8">
    <property type="entry name" value="PROTEIN-GLUCOSYLGALACTOSYLHYDROXYLYSINE GLUCOSIDASE"/>
    <property type="match status" value="1"/>
</dbReference>
<dbReference type="AlphaFoldDB" id="A0A0J8J6X1"/>
<evidence type="ECO:0000256" key="2">
    <source>
        <dbReference type="ARBA" id="ARBA00022676"/>
    </source>
</evidence>
<organism evidence="9 10">
    <name type="scientific">Listeria fleischmannii 1991</name>
    <dbReference type="NCBI Taxonomy" id="1430899"/>
    <lineage>
        <taxon>Bacteria</taxon>
        <taxon>Bacillati</taxon>
        <taxon>Bacillota</taxon>
        <taxon>Bacilli</taxon>
        <taxon>Bacillales</taxon>
        <taxon>Listeriaceae</taxon>
        <taxon>Listeria</taxon>
    </lineage>
</organism>
<dbReference type="PANTHER" id="PTHR11051">
    <property type="entry name" value="GLYCOSYL HYDROLASE-RELATED"/>
    <property type="match status" value="1"/>
</dbReference>
<feature type="binding site" evidence="5">
    <location>
        <begin position="553"/>
        <end position="554"/>
    </location>
    <ligand>
        <name>substrate</name>
    </ligand>
</feature>
<dbReference type="PATRIC" id="fig|1430899.3.peg.972"/>
<dbReference type="Pfam" id="PF03632">
    <property type="entry name" value="Glyco_hydro_65m"/>
    <property type="match status" value="1"/>
</dbReference>
<feature type="binding site" evidence="5">
    <location>
        <begin position="320"/>
        <end position="321"/>
    </location>
    <ligand>
        <name>substrate</name>
    </ligand>
</feature>
<comment type="similarity">
    <text evidence="1">Belongs to the glycosyl hydrolase 65 family.</text>
</comment>
<dbReference type="Gene3D" id="1.50.10.10">
    <property type="match status" value="1"/>
</dbReference>
<dbReference type="OrthoDB" id="9758855at2"/>
<keyword evidence="2" id="KW-0328">Glycosyltransferase</keyword>
<evidence type="ECO:0000259" key="7">
    <source>
        <dbReference type="Pfam" id="PF03633"/>
    </source>
</evidence>